<dbReference type="RefSeq" id="WP_085789811.1">
    <property type="nucleotide sequence ID" value="NZ_FWFK01000001.1"/>
</dbReference>
<dbReference type="AlphaFoldDB" id="A0A1X6Y304"/>
<dbReference type="InterPro" id="IPR028992">
    <property type="entry name" value="Hedgehog/Intein_dom"/>
</dbReference>
<feature type="region of interest" description="Disordered" evidence="1">
    <location>
        <begin position="1"/>
        <end position="36"/>
    </location>
</feature>
<evidence type="ECO:0000313" key="3">
    <source>
        <dbReference type="EMBL" id="SLN09518.1"/>
    </source>
</evidence>
<sequence>MTEFGSTQGARNETATGSVAGVCDTPAPSGRSVDPTADTAASRFVHSPCFTAGTWIKTDRGEVEVTEIRVGDRVLTRDHGYRPVRWAGHRHITADEMAEHAHLRPVRLARDALGPGLPSRDMDVSPMHCVLIRGPETQMLLGLDEVLVPARALLGQPGVTRRPARATTYVHFMFDDHELVMSDDLWTESFQPCAASLGALEAEQRDELLEIFPELVEETGREEYVAARPRLRPHEARLLLAA</sequence>
<accession>A0A1X6Y304</accession>
<evidence type="ECO:0000259" key="2">
    <source>
        <dbReference type="Pfam" id="PF13403"/>
    </source>
</evidence>
<organism evidence="3 4">
    <name type="scientific">Roseivivax jejudonensis</name>
    <dbReference type="NCBI Taxonomy" id="1529041"/>
    <lineage>
        <taxon>Bacteria</taxon>
        <taxon>Pseudomonadati</taxon>
        <taxon>Pseudomonadota</taxon>
        <taxon>Alphaproteobacteria</taxon>
        <taxon>Rhodobacterales</taxon>
        <taxon>Roseobacteraceae</taxon>
        <taxon>Roseivivax</taxon>
    </lineage>
</organism>
<keyword evidence="4" id="KW-1185">Reference proteome</keyword>
<evidence type="ECO:0000256" key="1">
    <source>
        <dbReference type="SAM" id="MobiDB-lite"/>
    </source>
</evidence>
<dbReference type="InterPro" id="IPR036844">
    <property type="entry name" value="Hint_dom_sf"/>
</dbReference>
<dbReference type="EMBL" id="FWFK01000001">
    <property type="protein sequence ID" value="SLN09518.1"/>
    <property type="molecule type" value="Genomic_DNA"/>
</dbReference>
<reference evidence="3 4" key="1">
    <citation type="submission" date="2017-03" db="EMBL/GenBank/DDBJ databases">
        <authorList>
            <person name="Afonso C.L."/>
            <person name="Miller P.J."/>
            <person name="Scott M.A."/>
            <person name="Spackman E."/>
            <person name="Goraichik I."/>
            <person name="Dimitrov K.M."/>
            <person name="Suarez D.L."/>
            <person name="Swayne D.E."/>
        </authorList>
    </citation>
    <scope>NUCLEOTIDE SEQUENCE [LARGE SCALE GENOMIC DNA]</scope>
    <source>
        <strain evidence="3 4">CECT 8625</strain>
    </source>
</reference>
<proteinExistence type="predicted"/>
<evidence type="ECO:0000313" key="4">
    <source>
        <dbReference type="Proteomes" id="UP000193570"/>
    </source>
</evidence>
<dbReference type="OrthoDB" id="6305173at2"/>
<feature type="domain" description="Hedgehog/Intein (Hint)" evidence="2">
    <location>
        <begin position="48"/>
        <end position="193"/>
    </location>
</feature>
<dbReference type="Proteomes" id="UP000193570">
    <property type="component" value="Unassembled WGS sequence"/>
</dbReference>
<name>A0A1X6Y304_9RHOB</name>
<protein>
    <recommendedName>
        <fullName evidence="2">Hedgehog/Intein (Hint) domain-containing protein</fullName>
    </recommendedName>
</protein>
<dbReference type="Pfam" id="PF13403">
    <property type="entry name" value="Hint_2"/>
    <property type="match status" value="1"/>
</dbReference>
<dbReference type="SUPFAM" id="SSF51294">
    <property type="entry name" value="Hedgehog/intein (Hint) domain"/>
    <property type="match status" value="1"/>
</dbReference>
<gene>
    <name evidence="3" type="ORF">ROJ8625_00007</name>
</gene>
<feature type="compositionally biased region" description="Polar residues" evidence="1">
    <location>
        <begin position="1"/>
        <end position="17"/>
    </location>
</feature>
<dbReference type="Gene3D" id="2.170.16.10">
    <property type="entry name" value="Hedgehog/Intein (Hint) domain"/>
    <property type="match status" value="1"/>
</dbReference>